<reference evidence="1" key="1">
    <citation type="submission" date="2024-05" db="EMBL/GenBank/DDBJ databases">
        <authorList>
            <person name="Badawy S."/>
            <person name="Skurnik M."/>
        </authorList>
    </citation>
    <scope>NUCLEOTIDE SEQUENCE</scope>
</reference>
<accession>A0AAU7PHJ3</accession>
<organism evidence="1">
    <name type="scientific">Escherichia phage fEgEco12</name>
    <dbReference type="NCBI Taxonomy" id="3158837"/>
    <lineage>
        <taxon>Viruses</taxon>
        <taxon>Duplodnaviria</taxon>
        <taxon>Heunggongvirae</taxon>
        <taxon>Uroviricota</taxon>
        <taxon>Caudoviricetes</taxon>
    </lineage>
</organism>
<protein>
    <submittedName>
        <fullName evidence="1">Uncharacterized protein</fullName>
    </submittedName>
</protein>
<name>A0AAU7PHJ3_9CAUD</name>
<proteinExistence type="predicted"/>
<dbReference type="EMBL" id="PP777464">
    <property type="protein sequence ID" value="XBS49636.1"/>
    <property type="molecule type" value="Genomic_DNA"/>
</dbReference>
<sequence>MKLIIVMMMCLAFPVLATPNLDCTLLRSDGDTLEINTYELFGPSVVENETTYNFKAIDFEGNVPVLTTMTIDKTTLLGRITTQRGESKTFTAKADCNY</sequence>
<evidence type="ECO:0000313" key="1">
    <source>
        <dbReference type="EMBL" id="XBS49636.1"/>
    </source>
</evidence>